<dbReference type="InterPro" id="IPR029062">
    <property type="entry name" value="Class_I_gatase-like"/>
</dbReference>
<evidence type="ECO:0000259" key="2">
    <source>
        <dbReference type="Pfam" id="PF01965"/>
    </source>
</evidence>
<evidence type="ECO:0000313" key="4">
    <source>
        <dbReference type="Proteomes" id="UP000535511"/>
    </source>
</evidence>
<protein>
    <submittedName>
        <fullName evidence="3">Protease I</fullName>
        <ecNumber evidence="3">3.2.-.-</ecNumber>
    </submittedName>
</protein>
<dbReference type="EC" id="3.2.-.-" evidence="3"/>
<dbReference type="GO" id="GO:0008233">
    <property type="term" value="F:peptidase activity"/>
    <property type="evidence" value="ECO:0007669"/>
    <property type="project" value="UniProtKB-KW"/>
</dbReference>
<dbReference type="SUPFAM" id="SSF52317">
    <property type="entry name" value="Class I glutamine amidotransferase-like"/>
    <property type="match status" value="1"/>
</dbReference>
<keyword evidence="3" id="KW-0645">Protease</keyword>
<dbReference type="AlphaFoldDB" id="A0A7Y9E7B8"/>
<dbReference type="RefSeq" id="WP_179664169.1">
    <property type="nucleotide sequence ID" value="NZ_JACCBG010000001.1"/>
</dbReference>
<accession>A0A7Y9E7B8</accession>
<evidence type="ECO:0000313" key="3">
    <source>
        <dbReference type="EMBL" id="NYD42538.1"/>
    </source>
</evidence>
<sequence length="178" mass="18734">MSDLTGKKVAIIATDHFEEAELVQPRDALRAAGAEVRIYSTGTDPIQAVEGDTKPTQKIEVDGTFDDLDASAVDALIVPGGTVNADTIRTEEKAREAVRAVSEAGKPLAVICHGPWLLVSAGLVRGKRLTSYASLADDVRNAGGEWVDEEVVVDGNLITSRNPGDLPAFIKAIEAALG</sequence>
<dbReference type="CDD" id="cd03134">
    <property type="entry name" value="GATase1_PfpI_like"/>
    <property type="match status" value="1"/>
</dbReference>
<gene>
    <name evidence="3" type="ORF">BJZ21_002621</name>
</gene>
<dbReference type="EMBL" id="JACCBG010000001">
    <property type="protein sequence ID" value="NYD42538.1"/>
    <property type="molecule type" value="Genomic_DNA"/>
</dbReference>
<dbReference type="InterPro" id="IPR006286">
    <property type="entry name" value="C56_PfpI-like"/>
</dbReference>
<dbReference type="PANTHER" id="PTHR42733:SF12">
    <property type="entry name" value="PROTEINASE"/>
    <property type="match status" value="1"/>
</dbReference>
<keyword evidence="3" id="KW-0326">Glycosidase</keyword>
<keyword evidence="3" id="KW-0378">Hydrolase</keyword>
<feature type="domain" description="DJ-1/PfpI" evidence="2">
    <location>
        <begin position="7"/>
        <end position="173"/>
    </location>
</feature>
<dbReference type="NCBIfam" id="TIGR01382">
    <property type="entry name" value="PfpI"/>
    <property type="match status" value="1"/>
</dbReference>
<name>A0A7Y9E7B8_9ACTN</name>
<proteinExistence type="inferred from homology"/>
<reference evidence="3 4" key="1">
    <citation type="submission" date="2020-07" db="EMBL/GenBank/DDBJ databases">
        <title>Sequencing the genomes of 1000 actinobacteria strains.</title>
        <authorList>
            <person name="Klenk H.-P."/>
        </authorList>
    </citation>
    <scope>NUCLEOTIDE SEQUENCE [LARGE SCALE GENOMIC DNA]</scope>
    <source>
        <strain evidence="3 4">DSM 21350</strain>
    </source>
</reference>
<comment type="caution">
    <text evidence="3">The sequence shown here is derived from an EMBL/GenBank/DDBJ whole genome shotgun (WGS) entry which is preliminary data.</text>
</comment>
<dbReference type="Proteomes" id="UP000535511">
    <property type="component" value="Unassembled WGS sequence"/>
</dbReference>
<dbReference type="Gene3D" id="3.40.50.880">
    <property type="match status" value="1"/>
</dbReference>
<evidence type="ECO:0000256" key="1">
    <source>
        <dbReference type="ARBA" id="ARBA00008542"/>
    </source>
</evidence>
<dbReference type="GO" id="GO:0006508">
    <property type="term" value="P:proteolysis"/>
    <property type="evidence" value="ECO:0007669"/>
    <property type="project" value="UniProtKB-KW"/>
</dbReference>
<comment type="similarity">
    <text evidence="1">Belongs to the peptidase C56 family.</text>
</comment>
<dbReference type="GO" id="GO:0016798">
    <property type="term" value="F:hydrolase activity, acting on glycosyl bonds"/>
    <property type="evidence" value="ECO:0007669"/>
    <property type="project" value="UniProtKB-KW"/>
</dbReference>
<keyword evidence="4" id="KW-1185">Reference proteome</keyword>
<dbReference type="Pfam" id="PF01965">
    <property type="entry name" value="DJ-1_PfpI"/>
    <property type="match status" value="1"/>
</dbReference>
<organism evidence="3 4">
    <name type="scientific">Nocardioides panaciterrulae</name>
    <dbReference type="NCBI Taxonomy" id="661492"/>
    <lineage>
        <taxon>Bacteria</taxon>
        <taxon>Bacillati</taxon>
        <taxon>Actinomycetota</taxon>
        <taxon>Actinomycetes</taxon>
        <taxon>Propionibacteriales</taxon>
        <taxon>Nocardioidaceae</taxon>
        <taxon>Nocardioides</taxon>
    </lineage>
</organism>
<dbReference type="InterPro" id="IPR002818">
    <property type="entry name" value="DJ-1/PfpI"/>
</dbReference>
<dbReference type="PANTHER" id="PTHR42733">
    <property type="entry name" value="DJ-1 PROTEIN"/>
    <property type="match status" value="1"/>
</dbReference>
<dbReference type="PROSITE" id="PS51276">
    <property type="entry name" value="PEPTIDASE_C56_PFPI"/>
    <property type="match status" value="1"/>
</dbReference>